<organism evidence="1">
    <name type="scientific">freshwater metagenome</name>
    <dbReference type="NCBI Taxonomy" id="449393"/>
    <lineage>
        <taxon>unclassified sequences</taxon>
        <taxon>metagenomes</taxon>
        <taxon>ecological metagenomes</taxon>
    </lineage>
</organism>
<sequence length="88" mass="9315">MVREPDWTRAVPMMSSPILPRAGIASSAASNVARNETVRIRASRSRAAITARRSASRASAPKAFTTITPSKLSCTAAESIPSCAWAAR</sequence>
<name>A0A6J7PLJ7_9ZZZZ</name>
<accession>A0A6J7PLJ7</accession>
<proteinExistence type="predicted"/>
<dbReference type="EMBL" id="CAFBON010000246">
    <property type="protein sequence ID" value="CAB5004279.1"/>
    <property type="molecule type" value="Genomic_DNA"/>
</dbReference>
<reference evidence="1" key="1">
    <citation type="submission" date="2020-05" db="EMBL/GenBank/DDBJ databases">
        <authorList>
            <person name="Chiriac C."/>
            <person name="Salcher M."/>
            <person name="Ghai R."/>
            <person name="Kavagutti S V."/>
        </authorList>
    </citation>
    <scope>NUCLEOTIDE SEQUENCE</scope>
</reference>
<gene>
    <name evidence="1" type="ORF">UFOPK3954_01942</name>
</gene>
<evidence type="ECO:0000313" key="1">
    <source>
        <dbReference type="EMBL" id="CAB5004279.1"/>
    </source>
</evidence>
<dbReference type="AlphaFoldDB" id="A0A6J7PLJ7"/>
<protein>
    <submittedName>
        <fullName evidence="1">Unannotated protein</fullName>
    </submittedName>
</protein>